<evidence type="ECO:0000313" key="1">
    <source>
        <dbReference type="EMBL" id="CDQ09962.1"/>
    </source>
</evidence>
<dbReference type="EMBL" id="LT841305">
    <property type="protein sequence ID" value="SMH65709.1"/>
    <property type="molecule type" value="Genomic_DNA"/>
</dbReference>
<accession>A0A060UMW0</accession>
<dbReference type="AlphaFoldDB" id="A0A060UMW0"/>
<dbReference type="EMBL" id="CCCS020000031">
    <property type="protein sequence ID" value="CDQ09962.1"/>
    <property type="molecule type" value="Genomic_DNA"/>
</dbReference>
<gene>
    <name evidence="2" type="ORF">AFERRI_20493</name>
    <name evidence="1" type="ORF">AFERRI_370066</name>
</gene>
<organism evidence="1">
    <name type="scientific">Acidithiobacillus ferrivorans</name>
    <dbReference type="NCBI Taxonomy" id="160808"/>
    <lineage>
        <taxon>Bacteria</taxon>
        <taxon>Pseudomonadati</taxon>
        <taxon>Pseudomonadota</taxon>
        <taxon>Acidithiobacillia</taxon>
        <taxon>Acidithiobacillales</taxon>
        <taxon>Acidithiobacillaceae</taxon>
        <taxon>Acidithiobacillus</taxon>
    </lineage>
</organism>
<proteinExistence type="predicted"/>
<reference evidence="1" key="2">
    <citation type="submission" date="2014-07" db="EMBL/GenBank/DDBJ databases">
        <title>Initial genome analysis of the psychrotolerant acidophile Acidithiobacillus ferrivorans CF27: insights into iron and sulfur oxidation pathways and into biofilm formation.</title>
        <authorList>
            <person name="Talla E."/>
            <person name="Hedrich S."/>
            <person name="Mangenot S."/>
            <person name="Ji B."/>
            <person name="Johnson D.B."/>
            <person name="Barbe V."/>
            <person name="Bonnefoy V."/>
        </authorList>
    </citation>
    <scope>NUCLEOTIDE SEQUENCE [LARGE SCALE GENOMIC DNA]</scope>
    <source>
        <strain evidence="1">CF27</strain>
    </source>
</reference>
<evidence type="ECO:0000313" key="3">
    <source>
        <dbReference type="Proteomes" id="UP000193925"/>
    </source>
</evidence>
<reference evidence="2 3" key="3">
    <citation type="submission" date="2017-03" db="EMBL/GenBank/DDBJ databases">
        <authorList>
            <person name="Regsiter A."/>
            <person name="William W."/>
        </authorList>
    </citation>
    <scope>NUCLEOTIDE SEQUENCE [LARGE SCALE GENOMIC DNA]</scope>
    <source>
        <strain evidence="2">PRJEB5721</strain>
    </source>
</reference>
<name>A0A060UMW0_9PROT</name>
<keyword evidence="3" id="KW-1185">Reference proteome</keyword>
<sequence length="98" mass="10899">MAALDHLLSAAERPRSVFNCHQIYREYYGSQSSVSKASPRAGTPWTIPALFAVQSGASVKQIRPPVIQGKRQDDTLLSVNKSGHPFRPWRFICCRASV</sequence>
<dbReference type="Proteomes" id="UP000193925">
    <property type="component" value="Chromosome AFERRI"/>
</dbReference>
<evidence type="ECO:0000313" key="2">
    <source>
        <dbReference type="EMBL" id="SMH65709.1"/>
    </source>
</evidence>
<reference evidence="1" key="1">
    <citation type="submission" date="2014-03" db="EMBL/GenBank/DDBJ databases">
        <authorList>
            <person name="Genoscope - CEA"/>
        </authorList>
    </citation>
    <scope>NUCLEOTIDE SEQUENCE [LARGE SCALE GENOMIC DNA]</scope>
    <source>
        <strain evidence="1">CF27</strain>
    </source>
</reference>
<protein>
    <submittedName>
        <fullName evidence="1">Uncharacterized protein</fullName>
    </submittedName>
</protein>